<reference evidence="2" key="1">
    <citation type="journal article" date="2013" name="Genetics">
        <title>The draft genome and transcriptome of Panagrellus redivivus are shaped by the harsh demands of a free-living lifestyle.</title>
        <authorList>
            <person name="Srinivasan J."/>
            <person name="Dillman A.R."/>
            <person name="Macchietto M.G."/>
            <person name="Heikkinen L."/>
            <person name="Lakso M."/>
            <person name="Fracchia K.M."/>
            <person name="Antoshechkin I."/>
            <person name="Mortazavi A."/>
            <person name="Wong G."/>
            <person name="Sternberg P.W."/>
        </authorList>
    </citation>
    <scope>NUCLEOTIDE SEQUENCE [LARGE SCALE GENOMIC DNA]</scope>
    <source>
        <strain evidence="2">MT8872</strain>
    </source>
</reference>
<evidence type="ECO:0000313" key="3">
    <source>
        <dbReference type="WBParaSite" id="Pan_g17844.t1"/>
    </source>
</evidence>
<dbReference type="Proteomes" id="UP000492821">
    <property type="component" value="Unassembled WGS sequence"/>
</dbReference>
<dbReference type="AlphaFoldDB" id="A0A7E4ZU91"/>
<reference evidence="3" key="2">
    <citation type="submission" date="2020-10" db="UniProtKB">
        <authorList>
            <consortium name="WormBaseParasite"/>
        </authorList>
    </citation>
    <scope>IDENTIFICATION</scope>
</reference>
<protein>
    <submittedName>
        <fullName evidence="3">Uncharacterized protein</fullName>
    </submittedName>
</protein>
<feature type="region of interest" description="Disordered" evidence="1">
    <location>
        <begin position="1"/>
        <end position="21"/>
    </location>
</feature>
<sequence length="83" mass="9492">MISTSANRTDDNDDDARSSLPPMYTQHRTFKVVVKTVVIGWARMDNWGWKGLWHAWIEGFVIIESAGQNDSFLFANIDTQFAL</sequence>
<accession>A0A7E4ZU91</accession>
<organism evidence="2 3">
    <name type="scientific">Panagrellus redivivus</name>
    <name type="common">Microworm</name>
    <dbReference type="NCBI Taxonomy" id="6233"/>
    <lineage>
        <taxon>Eukaryota</taxon>
        <taxon>Metazoa</taxon>
        <taxon>Ecdysozoa</taxon>
        <taxon>Nematoda</taxon>
        <taxon>Chromadorea</taxon>
        <taxon>Rhabditida</taxon>
        <taxon>Tylenchina</taxon>
        <taxon>Panagrolaimomorpha</taxon>
        <taxon>Panagrolaimoidea</taxon>
        <taxon>Panagrolaimidae</taxon>
        <taxon>Panagrellus</taxon>
    </lineage>
</organism>
<dbReference type="WBParaSite" id="Pan_g17844.t1">
    <property type="protein sequence ID" value="Pan_g17844.t1"/>
    <property type="gene ID" value="Pan_g17844"/>
</dbReference>
<evidence type="ECO:0000313" key="2">
    <source>
        <dbReference type="Proteomes" id="UP000492821"/>
    </source>
</evidence>
<name>A0A7E4ZU91_PANRE</name>
<keyword evidence="2" id="KW-1185">Reference proteome</keyword>
<evidence type="ECO:0000256" key="1">
    <source>
        <dbReference type="SAM" id="MobiDB-lite"/>
    </source>
</evidence>
<proteinExistence type="predicted"/>